<keyword evidence="7" id="KW-0808">Transferase</keyword>
<dbReference type="RefSeq" id="XP_031865424.1">
    <property type="nucleotide sequence ID" value="XM_032018587.1"/>
</dbReference>
<dbReference type="GO" id="GO:1990189">
    <property type="term" value="F:protein N-terminal-serine acetyltransferase activity"/>
    <property type="evidence" value="ECO:0007669"/>
    <property type="project" value="UniProtKB-EC"/>
</dbReference>
<evidence type="ECO:0000256" key="3">
    <source>
        <dbReference type="ARBA" id="ARBA00008870"/>
    </source>
</evidence>
<dbReference type="PANTHER" id="PTHR20531:SF1">
    <property type="entry name" value="N-ALPHA-ACETYLTRANSFERASE 40"/>
    <property type="match status" value="1"/>
</dbReference>
<dbReference type="GO" id="GO:0010485">
    <property type="term" value="F:histone H4 acetyltransferase activity"/>
    <property type="evidence" value="ECO:0007669"/>
    <property type="project" value="InterPro"/>
</dbReference>
<dbReference type="STRING" id="2656787.A0A370TB76"/>
<dbReference type="GO" id="GO:0005737">
    <property type="term" value="C:cytoplasm"/>
    <property type="evidence" value="ECO:0007669"/>
    <property type="project" value="UniProtKB-SubCell"/>
</dbReference>
<dbReference type="EC" id="2.3.1.257" evidence="4"/>
<evidence type="ECO:0000256" key="6">
    <source>
        <dbReference type="ARBA" id="ARBA00022490"/>
    </source>
</evidence>
<dbReference type="InterPro" id="IPR039949">
    <property type="entry name" value="NAA40"/>
</dbReference>
<accession>A0A370TB76</accession>
<feature type="domain" description="N-acetyltransferase" evidence="12">
    <location>
        <begin position="40"/>
        <end position="194"/>
    </location>
</feature>
<reference evidence="13 14" key="1">
    <citation type="journal article" date="2018" name="IMA Fungus">
        <title>IMA Genome-F 9: Draft genome sequence of Annulohypoxylon stygium, Aspergillus mulundensis, Berkeleyomyces basicola (syn. Thielaviopsis basicola), Ceratocystis smalleyi, two Cercospora beticola strains, Coleophoma cylindrospora, Fusarium fracticaudum, Phialophora cf. hyalina, and Morchella septimelata.</title>
        <authorList>
            <person name="Wingfield B.D."/>
            <person name="Bills G.F."/>
            <person name="Dong Y."/>
            <person name="Huang W."/>
            <person name="Nel W.J."/>
            <person name="Swalarsk-Parry B.S."/>
            <person name="Vaghefi N."/>
            <person name="Wilken P.M."/>
            <person name="An Z."/>
            <person name="de Beer Z.W."/>
            <person name="De Vos L."/>
            <person name="Chen L."/>
            <person name="Duong T.A."/>
            <person name="Gao Y."/>
            <person name="Hammerbacher A."/>
            <person name="Kikkert J.R."/>
            <person name="Li Y."/>
            <person name="Li H."/>
            <person name="Li K."/>
            <person name="Li Q."/>
            <person name="Liu X."/>
            <person name="Ma X."/>
            <person name="Naidoo K."/>
            <person name="Pethybridge S.J."/>
            <person name="Sun J."/>
            <person name="Steenkamp E.T."/>
            <person name="van der Nest M.A."/>
            <person name="van Wyk S."/>
            <person name="Wingfield M.J."/>
            <person name="Xiong C."/>
            <person name="Yue Q."/>
            <person name="Zhang X."/>
        </authorList>
    </citation>
    <scope>NUCLEOTIDE SEQUENCE [LARGE SCALE GENOMIC DNA]</scope>
    <source>
        <strain evidence="13 14">BP 5553</strain>
    </source>
</reference>
<evidence type="ECO:0000256" key="9">
    <source>
        <dbReference type="ARBA" id="ARBA00023315"/>
    </source>
</evidence>
<keyword evidence="14" id="KW-1185">Reference proteome</keyword>
<keyword evidence="6" id="KW-0963">Cytoplasm</keyword>
<dbReference type="GeneID" id="43602813"/>
<evidence type="ECO:0000256" key="1">
    <source>
        <dbReference type="ARBA" id="ARBA00004123"/>
    </source>
</evidence>
<evidence type="ECO:0000256" key="2">
    <source>
        <dbReference type="ARBA" id="ARBA00004496"/>
    </source>
</evidence>
<name>A0A370TB76_9HELO</name>
<dbReference type="Gene3D" id="3.40.630.30">
    <property type="match status" value="1"/>
</dbReference>
<protein>
    <recommendedName>
        <fullName evidence="5">N-alpha-acetyltransferase 40</fullName>
        <ecNumber evidence="4">2.3.1.257</ecNumber>
    </recommendedName>
</protein>
<evidence type="ECO:0000256" key="7">
    <source>
        <dbReference type="ARBA" id="ARBA00022679"/>
    </source>
</evidence>
<proteinExistence type="inferred from homology"/>
<sequence length="212" mass="24094">MDPIDVANSKGLSEFIQEYLPSSEEWSLWVHPANKTQYKIALEAAQGLSVADFEACFHLIEFTSADDYKKSQNGWKPGSKKREMKLLDLKYLLIKNDRDAVEGFMSFMPTYEDDYPVIYCYEIHLSSALQGTGLGTTLMQLLRTCAARIPGTEKLMLTCFTSNQRGIKFYEKMGFVKDEFSPPPKVLRNGTQIESEYIILSKAVSSMHKDNT</sequence>
<dbReference type="GO" id="GO:0005634">
    <property type="term" value="C:nucleus"/>
    <property type="evidence" value="ECO:0007669"/>
    <property type="project" value="UniProtKB-SubCell"/>
</dbReference>
<dbReference type="InterPro" id="IPR000182">
    <property type="entry name" value="GNAT_dom"/>
</dbReference>
<dbReference type="EMBL" id="NPIC01000013">
    <property type="protein sequence ID" value="RDL31175.1"/>
    <property type="molecule type" value="Genomic_DNA"/>
</dbReference>
<evidence type="ECO:0000313" key="14">
    <source>
        <dbReference type="Proteomes" id="UP000254866"/>
    </source>
</evidence>
<evidence type="ECO:0000313" key="13">
    <source>
        <dbReference type="EMBL" id="RDL31175.1"/>
    </source>
</evidence>
<dbReference type="GO" id="GO:0043998">
    <property type="term" value="F:histone H2A acetyltransferase activity"/>
    <property type="evidence" value="ECO:0007669"/>
    <property type="project" value="InterPro"/>
</dbReference>
<dbReference type="PANTHER" id="PTHR20531">
    <property type="entry name" value="N-ALPHA-ACETYLTRANSFERASE 40"/>
    <property type="match status" value="1"/>
</dbReference>
<dbReference type="PROSITE" id="PS51186">
    <property type="entry name" value="GNAT"/>
    <property type="match status" value="1"/>
</dbReference>
<evidence type="ECO:0000256" key="8">
    <source>
        <dbReference type="ARBA" id="ARBA00023242"/>
    </source>
</evidence>
<keyword evidence="8" id="KW-0539">Nucleus</keyword>
<comment type="catalytic activity">
    <reaction evidence="11">
        <text>N-terminal L-seryl-[histone H4] + acetyl-CoA = N-terminal N(alpha)-acetyl-L-seryl-[histone H4] + CoA + H(+)</text>
        <dbReference type="Rhea" id="RHEA:50596"/>
        <dbReference type="Rhea" id="RHEA-COMP:12740"/>
        <dbReference type="Rhea" id="RHEA-COMP:12743"/>
        <dbReference type="ChEBI" id="CHEBI:15378"/>
        <dbReference type="ChEBI" id="CHEBI:57287"/>
        <dbReference type="ChEBI" id="CHEBI:57288"/>
        <dbReference type="ChEBI" id="CHEBI:64738"/>
        <dbReference type="ChEBI" id="CHEBI:83690"/>
        <dbReference type="EC" id="2.3.1.257"/>
    </reaction>
</comment>
<evidence type="ECO:0000256" key="11">
    <source>
        <dbReference type="ARBA" id="ARBA00049524"/>
    </source>
</evidence>
<comment type="subcellular location">
    <subcellularLocation>
        <location evidence="2">Cytoplasm</location>
    </subcellularLocation>
    <subcellularLocation>
        <location evidence="1">Nucleus</location>
    </subcellularLocation>
</comment>
<evidence type="ECO:0000259" key="12">
    <source>
        <dbReference type="PROSITE" id="PS51186"/>
    </source>
</evidence>
<keyword evidence="9" id="KW-0012">Acyltransferase</keyword>
<comment type="caution">
    <text evidence="13">The sequence shown here is derived from an EMBL/GenBank/DDBJ whole genome shotgun (WGS) entry which is preliminary data.</text>
</comment>
<dbReference type="Proteomes" id="UP000254866">
    <property type="component" value="Unassembled WGS sequence"/>
</dbReference>
<dbReference type="Pfam" id="PF00583">
    <property type="entry name" value="Acetyltransf_1"/>
    <property type="match status" value="1"/>
</dbReference>
<comment type="similarity">
    <text evidence="3">Belongs to the acetyltransferase family. NAA40 subfamily.</text>
</comment>
<comment type="catalytic activity">
    <reaction evidence="10">
        <text>N-terminal L-seryl-[histone H2A] + acetyl-CoA = N-terminal N(alpha)-acetyl-L-seryl-[histone H2A] + CoA + H(+)</text>
        <dbReference type="Rhea" id="RHEA:50600"/>
        <dbReference type="Rhea" id="RHEA-COMP:12742"/>
        <dbReference type="Rhea" id="RHEA-COMP:12744"/>
        <dbReference type="ChEBI" id="CHEBI:15378"/>
        <dbReference type="ChEBI" id="CHEBI:57287"/>
        <dbReference type="ChEBI" id="CHEBI:57288"/>
        <dbReference type="ChEBI" id="CHEBI:64738"/>
        <dbReference type="ChEBI" id="CHEBI:83690"/>
        <dbReference type="EC" id="2.3.1.257"/>
    </reaction>
</comment>
<organism evidence="13 14">
    <name type="scientific">Venustampulla echinocandica</name>
    <dbReference type="NCBI Taxonomy" id="2656787"/>
    <lineage>
        <taxon>Eukaryota</taxon>
        <taxon>Fungi</taxon>
        <taxon>Dikarya</taxon>
        <taxon>Ascomycota</taxon>
        <taxon>Pezizomycotina</taxon>
        <taxon>Leotiomycetes</taxon>
        <taxon>Helotiales</taxon>
        <taxon>Pleuroascaceae</taxon>
        <taxon>Venustampulla</taxon>
    </lineage>
</organism>
<evidence type="ECO:0000256" key="4">
    <source>
        <dbReference type="ARBA" id="ARBA00012950"/>
    </source>
</evidence>
<dbReference type="AlphaFoldDB" id="A0A370TB76"/>
<dbReference type="SUPFAM" id="SSF55729">
    <property type="entry name" value="Acyl-CoA N-acyltransferases (Nat)"/>
    <property type="match status" value="1"/>
</dbReference>
<gene>
    <name evidence="13" type="ORF">BP5553_09964</name>
</gene>
<dbReference type="InterPro" id="IPR016181">
    <property type="entry name" value="Acyl_CoA_acyltransferase"/>
</dbReference>
<dbReference type="OrthoDB" id="424551at2759"/>
<evidence type="ECO:0000256" key="10">
    <source>
        <dbReference type="ARBA" id="ARBA00047821"/>
    </source>
</evidence>
<evidence type="ECO:0000256" key="5">
    <source>
        <dbReference type="ARBA" id="ARBA00015043"/>
    </source>
</evidence>